<reference evidence="4" key="1">
    <citation type="submission" date="2024-02" db="EMBL/GenBank/DDBJ databases">
        <authorList>
            <consortium name="ELIXIR-Norway"/>
            <consortium name="Elixir Norway"/>
        </authorList>
    </citation>
    <scope>NUCLEOTIDE SEQUENCE</scope>
</reference>
<keyword evidence="2 3" id="KW-0819">tRNA processing</keyword>
<gene>
    <name evidence="4" type="ORF">CSSPTR1EN2_LOCUS23662</name>
</gene>
<keyword evidence="5" id="KW-1185">Reference proteome</keyword>
<comment type="similarity">
    <text evidence="3">Belongs to the CTU2/NCS2 family.</text>
</comment>
<evidence type="ECO:0000256" key="2">
    <source>
        <dbReference type="ARBA" id="ARBA00022694"/>
    </source>
</evidence>
<dbReference type="EMBL" id="OZ019901">
    <property type="protein sequence ID" value="CAK9237356.1"/>
    <property type="molecule type" value="Genomic_DNA"/>
</dbReference>
<keyword evidence="1 3" id="KW-0963">Cytoplasm</keyword>
<comment type="pathway">
    <text evidence="3">tRNA modification; 5-methoxycarbonylmethyl-2-thiouridine-tRNA biosynthesis.</text>
</comment>
<dbReference type="SUPFAM" id="SSF52402">
    <property type="entry name" value="Adenine nucleotide alpha hydrolases-like"/>
    <property type="match status" value="1"/>
</dbReference>
<dbReference type="Gene3D" id="3.40.50.620">
    <property type="entry name" value="HUPs"/>
    <property type="match status" value="1"/>
</dbReference>
<evidence type="ECO:0000313" key="5">
    <source>
        <dbReference type="Proteomes" id="UP001497512"/>
    </source>
</evidence>
<accession>A0ABP0V479</accession>
<dbReference type="PANTHER" id="PTHR20882">
    <property type="entry name" value="CYTOPLASMIC TRNA 2-THIOLATION PROTEIN 2"/>
    <property type="match status" value="1"/>
</dbReference>
<protein>
    <recommendedName>
        <fullName evidence="3">Cytoplasmic tRNA 2-thiolation protein 2</fullName>
    </recommendedName>
</protein>
<evidence type="ECO:0000256" key="3">
    <source>
        <dbReference type="HAMAP-Rule" id="MF_03054"/>
    </source>
</evidence>
<dbReference type="Proteomes" id="UP001497512">
    <property type="component" value="Chromosome 9"/>
</dbReference>
<dbReference type="InterPro" id="IPR019407">
    <property type="entry name" value="CTU2"/>
</dbReference>
<comment type="function">
    <text evidence="3">Plays a central role in 2-thiolation of mcm(5)S(2)U at tRNA wobble positions of tRNA(Lys), tRNA(Glu) and tRNA(Gln). May act by forming a heterodimer with NCS6/CTU1 that ligates sulfur from thiocarboxylated URM1 onto the uridine of tRNAs at wobble position.</text>
</comment>
<name>A0ABP0V479_9BRYO</name>
<proteinExistence type="inferred from homology"/>
<dbReference type="HAMAP" id="MF_03054">
    <property type="entry name" value="CTU2"/>
    <property type="match status" value="1"/>
</dbReference>
<evidence type="ECO:0000313" key="4">
    <source>
        <dbReference type="EMBL" id="CAK9237356.1"/>
    </source>
</evidence>
<dbReference type="PANTHER" id="PTHR20882:SF14">
    <property type="entry name" value="CYTOPLASMIC TRNA 2-THIOLATION PROTEIN 2"/>
    <property type="match status" value="1"/>
</dbReference>
<comment type="subcellular location">
    <subcellularLocation>
        <location evidence="3">Cytoplasm</location>
    </subcellularLocation>
</comment>
<evidence type="ECO:0000256" key="1">
    <source>
        <dbReference type="ARBA" id="ARBA00022490"/>
    </source>
</evidence>
<organism evidence="4 5">
    <name type="scientific">Sphagnum troendelagicum</name>
    <dbReference type="NCBI Taxonomy" id="128251"/>
    <lineage>
        <taxon>Eukaryota</taxon>
        <taxon>Viridiplantae</taxon>
        <taxon>Streptophyta</taxon>
        <taxon>Embryophyta</taxon>
        <taxon>Bryophyta</taxon>
        <taxon>Sphagnophytina</taxon>
        <taxon>Sphagnopsida</taxon>
        <taxon>Sphagnales</taxon>
        <taxon>Sphagnaceae</taxon>
        <taxon>Sphagnum</taxon>
    </lineage>
</organism>
<dbReference type="InterPro" id="IPR014729">
    <property type="entry name" value="Rossmann-like_a/b/a_fold"/>
</dbReference>
<sequence>MACDSATCGSSSCGSQEACCAPQKKPTGSQLVFCVKCKEGVVARVVANQSEPMCLGCLHASLLSKFKTAINNHSLVTPSDNVLLAFSGGPASRVALEFLREIRSKAQSDKDASRDQRSGLTVFGLGVVFVNEAAVLQVSSADAQLVEDEISSIVCAGSPRLETLHIARLEDVFKNELSQRLRALLESVQDMTGREDLIEYLRMQVLQQVAKEHGYTKLVLGLCTTRIAARVLAATAKGQGYSLPADIQYLDSRWPVPVVLPLRDCVSRELVLHCHIANLDTVFIRNLSTMADRSSSINNLAHTFVTSLQEENASREYTIVRTAAKLMPFSFNYSECPSTYLANRRRKDLLATNITPINNKEMSSSSGSEVLCPVCSSPLDMLDYCNSDTDRVSLEENGRHIDEEDVEYYGGSDRGIHSFTHQSIAFQTVCCASCRFQILPNVHTKGIQTYELLPGSMRERAQKQFKDKYSWMRHQIEDLLIEEDGAESQT</sequence>